<evidence type="ECO:0000313" key="5">
    <source>
        <dbReference type="Proteomes" id="UP001180531"/>
    </source>
</evidence>
<organism evidence="4 5">
    <name type="scientific">Streptomyces hesseae</name>
    <dbReference type="NCBI Taxonomy" id="3075519"/>
    <lineage>
        <taxon>Bacteria</taxon>
        <taxon>Bacillati</taxon>
        <taxon>Actinomycetota</taxon>
        <taxon>Actinomycetes</taxon>
        <taxon>Kitasatosporales</taxon>
        <taxon>Streptomycetaceae</taxon>
        <taxon>Streptomyces</taxon>
    </lineage>
</organism>
<gene>
    <name evidence="4" type="ORF">RM609_11350</name>
</gene>
<accession>A0ABU2SL05</accession>
<dbReference type="InterPro" id="IPR013324">
    <property type="entry name" value="RNA_pol_sigma_r3/r4-like"/>
</dbReference>
<feature type="region of interest" description="Disordered" evidence="2">
    <location>
        <begin position="1"/>
        <end position="35"/>
    </location>
</feature>
<sequence length="602" mass="65966">MAARPMAAGRTHPTSGGSEMDGHIPERRGQRWSPEEYEKLVAGIGEGLTAEELAARHQRSVASIGWAARSLVPAEEAVDGETALARLTERLTGGGADGTYSSGHDSGYDWRARLADVLRTRATARKVREARGRRERPRQCEPDAIAALWQEVTAHRLSPERLTEFLARQPVKALTTFTEDALRPVAARLWRAHGQLLLEEWLLEAKCPGHTAADLSWEAVSEGDTDATTVLHDLSAAAVDELRDVRAHAVLCRRLGLDGHDPRTQSAIGQEFSLTAQRISQLQARGFARLLGSRDPATVALRNALRLLLHDGAPHSGAPGEAESAERLRAVADVAFPGAPLNPAGLLLARLSGKSDDEAKRMLGVIATLASQRRKEERKRHHLEARVARASARWAGLAAATDWSGAPGPAPAPEELSALRDVNPREHAGSWFSAKLGREVQYESTTELQVLQLLDHARQIAYYQEQPLAIAYAYKGRPRTYYPDFLAVTAQGHAVLIEAKPQYDIPLAINEAKYRAAAGYCAGRGWGLLVTDGSRTRAGLARHTVDPELERRLLAAVAERELTWPDIREIGHGIPFTSLDVAALVLRHRWTWELGPYRLRST</sequence>
<protein>
    <submittedName>
        <fullName evidence="4">TnsA endonuclease N-terminal domain-containing protein</fullName>
    </submittedName>
</protein>
<dbReference type="SUPFAM" id="SSF88659">
    <property type="entry name" value="Sigma3 and sigma4 domains of RNA polymerase sigma factors"/>
    <property type="match status" value="1"/>
</dbReference>
<dbReference type="EMBL" id="JAVRFI010000005">
    <property type="protein sequence ID" value="MDT0449664.1"/>
    <property type="molecule type" value="Genomic_DNA"/>
</dbReference>
<keyword evidence="4" id="KW-0378">Hydrolase</keyword>
<reference evidence="4" key="1">
    <citation type="submission" date="2024-05" db="EMBL/GenBank/DDBJ databases">
        <title>30 novel species of actinomycetes from the DSMZ collection.</title>
        <authorList>
            <person name="Nouioui I."/>
        </authorList>
    </citation>
    <scope>NUCLEOTIDE SEQUENCE</scope>
    <source>
        <strain evidence="4">DSM 40473</strain>
    </source>
</reference>
<dbReference type="Proteomes" id="UP001180531">
    <property type="component" value="Unassembled WGS sequence"/>
</dbReference>
<keyword evidence="5" id="KW-1185">Reference proteome</keyword>
<comment type="caution">
    <text evidence="4">The sequence shown here is derived from an EMBL/GenBank/DDBJ whole genome shotgun (WGS) entry which is preliminary data.</text>
</comment>
<keyword evidence="1" id="KW-0175">Coiled coil</keyword>
<keyword evidence="4" id="KW-0255">Endonuclease</keyword>
<dbReference type="Pfam" id="PF08722">
    <property type="entry name" value="Tn7_TnsA-like_N"/>
    <property type="match status" value="1"/>
</dbReference>
<evidence type="ECO:0000259" key="3">
    <source>
        <dbReference type="Pfam" id="PF08722"/>
    </source>
</evidence>
<dbReference type="Gene3D" id="1.10.10.10">
    <property type="entry name" value="Winged helix-like DNA-binding domain superfamily/Winged helix DNA-binding domain"/>
    <property type="match status" value="1"/>
</dbReference>
<dbReference type="InterPro" id="IPR014833">
    <property type="entry name" value="TnsA_N"/>
</dbReference>
<dbReference type="GO" id="GO:0004519">
    <property type="term" value="F:endonuclease activity"/>
    <property type="evidence" value="ECO:0007669"/>
    <property type="project" value="UniProtKB-KW"/>
</dbReference>
<evidence type="ECO:0000256" key="1">
    <source>
        <dbReference type="SAM" id="Coils"/>
    </source>
</evidence>
<feature type="domain" description="TnsA endonuclease N-terminal" evidence="3">
    <location>
        <begin position="459"/>
        <end position="527"/>
    </location>
</feature>
<feature type="compositionally biased region" description="Basic and acidic residues" evidence="2">
    <location>
        <begin position="20"/>
        <end position="35"/>
    </location>
</feature>
<feature type="coiled-coil region" evidence="1">
    <location>
        <begin position="366"/>
        <end position="393"/>
    </location>
</feature>
<evidence type="ECO:0000256" key="2">
    <source>
        <dbReference type="SAM" id="MobiDB-lite"/>
    </source>
</evidence>
<dbReference type="InterPro" id="IPR036388">
    <property type="entry name" value="WH-like_DNA-bd_sf"/>
</dbReference>
<dbReference type="RefSeq" id="WP_311610121.1">
    <property type="nucleotide sequence ID" value="NZ_JAVRFI010000005.1"/>
</dbReference>
<evidence type="ECO:0000313" key="4">
    <source>
        <dbReference type="EMBL" id="MDT0449664.1"/>
    </source>
</evidence>
<name>A0ABU2SL05_9ACTN</name>
<proteinExistence type="predicted"/>
<keyword evidence="4" id="KW-0540">Nuclease</keyword>